<proteinExistence type="predicted"/>
<dbReference type="Proteomes" id="UP000217103">
    <property type="component" value="Unassembled WGS sequence"/>
</dbReference>
<dbReference type="InterPro" id="IPR029058">
    <property type="entry name" value="AB_hydrolase_fold"/>
</dbReference>
<dbReference type="GO" id="GO:0003824">
    <property type="term" value="F:catalytic activity"/>
    <property type="evidence" value="ECO:0007669"/>
    <property type="project" value="UniProtKB-ARBA"/>
</dbReference>
<protein>
    <submittedName>
        <fullName evidence="2">Pimeloyl-ACP methyl ester carboxylesterase</fullName>
    </submittedName>
</protein>
<dbReference type="InterPro" id="IPR000073">
    <property type="entry name" value="AB_hydrolase_1"/>
</dbReference>
<dbReference type="InterPro" id="IPR050471">
    <property type="entry name" value="AB_hydrolase"/>
</dbReference>
<dbReference type="RefSeq" id="WP_093258153.1">
    <property type="nucleotide sequence ID" value="NZ_FNKK01000002.1"/>
</dbReference>
<keyword evidence="3" id="KW-1185">Reference proteome</keyword>
<dbReference type="Pfam" id="PF00561">
    <property type="entry name" value="Abhydrolase_1"/>
    <property type="match status" value="1"/>
</dbReference>
<dbReference type="PANTHER" id="PTHR43433:SF10">
    <property type="entry name" value="AB HYDROLASE-1 DOMAIN-CONTAINING PROTEIN"/>
    <property type="match status" value="1"/>
</dbReference>
<dbReference type="Gene3D" id="3.40.50.1820">
    <property type="entry name" value="alpha/beta hydrolase"/>
    <property type="match status" value="1"/>
</dbReference>
<evidence type="ECO:0000259" key="1">
    <source>
        <dbReference type="Pfam" id="PF00561"/>
    </source>
</evidence>
<dbReference type="SUPFAM" id="SSF53474">
    <property type="entry name" value="alpha/beta-Hydrolases"/>
    <property type="match status" value="1"/>
</dbReference>
<accession>A0A1H1BZX2</accession>
<gene>
    <name evidence="2" type="ORF">SAMN04489764_1220</name>
</gene>
<dbReference type="STRING" id="35622.SAMN04489764_1220"/>
<organism evidence="2 3">
    <name type="scientific">Thermostaphylospora chromogena</name>
    <dbReference type="NCBI Taxonomy" id="35622"/>
    <lineage>
        <taxon>Bacteria</taxon>
        <taxon>Bacillati</taxon>
        <taxon>Actinomycetota</taxon>
        <taxon>Actinomycetes</taxon>
        <taxon>Streptosporangiales</taxon>
        <taxon>Thermomonosporaceae</taxon>
        <taxon>Thermostaphylospora</taxon>
    </lineage>
</organism>
<evidence type="ECO:0000313" key="3">
    <source>
        <dbReference type="Proteomes" id="UP000217103"/>
    </source>
</evidence>
<dbReference type="OrthoDB" id="9800988at2"/>
<evidence type="ECO:0000313" key="2">
    <source>
        <dbReference type="EMBL" id="SDQ57484.1"/>
    </source>
</evidence>
<dbReference type="EMBL" id="FNKK01000002">
    <property type="protein sequence ID" value="SDQ57484.1"/>
    <property type="molecule type" value="Genomic_DNA"/>
</dbReference>
<name>A0A1H1BZX2_9ACTN</name>
<reference evidence="2 3" key="1">
    <citation type="submission" date="2016-10" db="EMBL/GenBank/DDBJ databases">
        <authorList>
            <person name="de Groot N.N."/>
        </authorList>
    </citation>
    <scope>NUCLEOTIDE SEQUENCE [LARGE SCALE GENOMIC DNA]</scope>
    <source>
        <strain evidence="2 3">DSM 43794</strain>
    </source>
</reference>
<sequence>MELGVSAPERRGEVKLSDGRALGYAEWGPRDGTPVLFFSGAAMGSRLGFGTHLLDEARVRLIAVDRPGLGASDPRPDRTLADWPSDVAALTRALELPPFGVVGFSQGAPFALACAAAGLPGAVAVVSGQDDLRHPGFAGALASDVAGMLDAVTADQAAFETSFAQSAGPELLWKIAIDASSPVDQAVYRDEAFAAAYRESLEEGFRQGAAGYARDLALALSPWPFTVESISVPVDLWYGGHDVSIVHSPDHGATMTTRIPGARRHLLSEAGGSLLWTHAGEILRTLLSRLSGGR</sequence>
<dbReference type="PANTHER" id="PTHR43433">
    <property type="entry name" value="HYDROLASE, ALPHA/BETA FOLD FAMILY PROTEIN"/>
    <property type="match status" value="1"/>
</dbReference>
<feature type="domain" description="AB hydrolase-1" evidence="1">
    <location>
        <begin position="34"/>
        <end position="121"/>
    </location>
</feature>
<dbReference type="AlphaFoldDB" id="A0A1H1BZX2"/>